<feature type="region of interest" description="Disordered" evidence="1">
    <location>
        <begin position="1"/>
        <end position="65"/>
    </location>
</feature>
<feature type="compositionally biased region" description="Low complexity" evidence="1">
    <location>
        <begin position="1"/>
        <end position="23"/>
    </location>
</feature>
<dbReference type="InParanoid" id="G0N2K0"/>
<organism evidence="3">
    <name type="scientific">Caenorhabditis brenneri</name>
    <name type="common">Nematode worm</name>
    <dbReference type="NCBI Taxonomy" id="135651"/>
    <lineage>
        <taxon>Eukaryota</taxon>
        <taxon>Metazoa</taxon>
        <taxon>Ecdysozoa</taxon>
        <taxon>Nematoda</taxon>
        <taxon>Chromadorea</taxon>
        <taxon>Rhabditida</taxon>
        <taxon>Rhabditina</taxon>
        <taxon>Rhabditomorpha</taxon>
        <taxon>Rhabditoidea</taxon>
        <taxon>Rhabditidae</taxon>
        <taxon>Peloderinae</taxon>
        <taxon>Caenorhabditis</taxon>
    </lineage>
</organism>
<gene>
    <name evidence="2" type="ORF">CAEBREN_15816</name>
</gene>
<feature type="region of interest" description="Disordered" evidence="1">
    <location>
        <begin position="79"/>
        <end position="122"/>
    </location>
</feature>
<dbReference type="HOGENOM" id="CLU_1662371_0_0_1"/>
<dbReference type="FunCoup" id="G0N2K0">
    <property type="interactions" value="1637"/>
</dbReference>
<dbReference type="STRING" id="135651.G0N2K0"/>
<dbReference type="EMBL" id="GL379830">
    <property type="protein sequence ID" value="EGT50849.1"/>
    <property type="molecule type" value="Genomic_DNA"/>
</dbReference>
<name>G0N2K0_CAEBE</name>
<keyword evidence="3" id="KW-1185">Reference proteome</keyword>
<protein>
    <submittedName>
        <fullName evidence="2">Uncharacterized protein</fullName>
    </submittedName>
</protein>
<proteinExistence type="predicted"/>
<evidence type="ECO:0000256" key="1">
    <source>
        <dbReference type="SAM" id="MobiDB-lite"/>
    </source>
</evidence>
<evidence type="ECO:0000313" key="3">
    <source>
        <dbReference type="Proteomes" id="UP000008068"/>
    </source>
</evidence>
<sequence>MNQIISSPTSSSKASGSGPALPSTPKSTRLQGQRTPVGRQRKALSSSPQTYIPFASSSVCSSPSARNVPLPPIEWLNKLQVPNDESPSRPSSCLSTSSSSSASSPSSSLPSSPVGQLYQEKPPTNKLVDAGIRVCPMQLIAAVVSA</sequence>
<dbReference type="eggNOG" id="ENOG502TIIW">
    <property type="taxonomic scope" value="Eukaryota"/>
</dbReference>
<dbReference type="Proteomes" id="UP000008068">
    <property type="component" value="Unassembled WGS sequence"/>
</dbReference>
<feature type="compositionally biased region" description="Low complexity" evidence="1">
    <location>
        <begin position="88"/>
        <end position="113"/>
    </location>
</feature>
<accession>G0N2K0</accession>
<feature type="compositionally biased region" description="Polar residues" evidence="1">
    <location>
        <begin position="24"/>
        <end position="34"/>
    </location>
</feature>
<dbReference type="OMA" id="NGSPCYA"/>
<dbReference type="AlphaFoldDB" id="G0N2K0"/>
<reference evidence="3" key="1">
    <citation type="submission" date="2011-07" db="EMBL/GenBank/DDBJ databases">
        <authorList>
            <consortium name="Caenorhabditis brenneri Sequencing and Analysis Consortium"/>
            <person name="Wilson R.K."/>
        </authorList>
    </citation>
    <scope>NUCLEOTIDE SEQUENCE [LARGE SCALE GENOMIC DNA]</scope>
    <source>
        <strain evidence="3">PB2801</strain>
    </source>
</reference>
<dbReference type="OrthoDB" id="5873761at2759"/>
<evidence type="ECO:0000313" key="2">
    <source>
        <dbReference type="EMBL" id="EGT50849.1"/>
    </source>
</evidence>